<dbReference type="Gene3D" id="3.30.310.70">
    <property type="entry name" value="TT1751-like domain"/>
    <property type="match status" value="1"/>
</dbReference>
<dbReference type="CDD" id="cd14797">
    <property type="entry name" value="DUF302"/>
    <property type="match status" value="1"/>
</dbReference>
<evidence type="ECO:0000313" key="3">
    <source>
        <dbReference type="Proteomes" id="UP001063166"/>
    </source>
</evidence>
<comment type="caution">
    <text evidence="2">The sequence shown here is derived from an EMBL/GenBank/DDBJ whole genome shotgun (WGS) entry which is preliminary data.</text>
</comment>
<gene>
    <name evidence="2" type="ORF">LshimejAT787_0106300</name>
</gene>
<dbReference type="OrthoDB" id="5190258at2759"/>
<protein>
    <recommendedName>
        <fullName evidence="1">DUF302 domain-containing protein</fullName>
    </recommendedName>
</protein>
<evidence type="ECO:0000259" key="1">
    <source>
        <dbReference type="Pfam" id="PF03625"/>
    </source>
</evidence>
<dbReference type="EMBL" id="BRPK01000001">
    <property type="protein sequence ID" value="GLB33746.1"/>
    <property type="molecule type" value="Genomic_DNA"/>
</dbReference>
<dbReference type="SUPFAM" id="SSF103247">
    <property type="entry name" value="TT1751-like"/>
    <property type="match status" value="1"/>
</dbReference>
<keyword evidence="3" id="KW-1185">Reference proteome</keyword>
<proteinExistence type="predicted"/>
<dbReference type="InterPro" id="IPR035923">
    <property type="entry name" value="TT1751-like_sf"/>
</dbReference>
<dbReference type="Pfam" id="PF03625">
    <property type="entry name" value="DUF302"/>
    <property type="match status" value="1"/>
</dbReference>
<dbReference type="Proteomes" id="UP001063166">
    <property type="component" value="Unassembled WGS sequence"/>
</dbReference>
<dbReference type="InterPro" id="IPR005180">
    <property type="entry name" value="DUF302"/>
</dbReference>
<name>A0A9P3UJU5_LYOSH</name>
<organism evidence="2 3">
    <name type="scientific">Lyophyllum shimeji</name>
    <name type="common">Hon-shimeji</name>
    <name type="synonym">Tricholoma shimeji</name>
    <dbReference type="NCBI Taxonomy" id="47721"/>
    <lineage>
        <taxon>Eukaryota</taxon>
        <taxon>Fungi</taxon>
        <taxon>Dikarya</taxon>
        <taxon>Basidiomycota</taxon>
        <taxon>Agaricomycotina</taxon>
        <taxon>Agaricomycetes</taxon>
        <taxon>Agaricomycetidae</taxon>
        <taxon>Agaricales</taxon>
        <taxon>Tricholomatineae</taxon>
        <taxon>Lyophyllaceae</taxon>
        <taxon>Lyophyllum</taxon>
    </lineage>
</organism>
<sequence>MKKTIAPFTAQLVTFETDLPFLEVIARLDREVNKPGSLEFLSKFRTVQTKEEIVELITGITGGNDFLYFMEMNHSKWMNICQGGNNRAAVVYTIGNPLTAETFMRHDIRSGYGIPPRLMVVQNADGPGTSVLYQLPSSLPFVHDSNNPELRKAILLVDEKLEAMLTRVTTE</sequence>
<accession>A0A9P3UJU5</accession>
<feature type="domain" description="DUF302" evidence="1">
    <location>
        <begin position="73"/>
        <end position="131"/>
    </location>
</feature>
<evidence type="ECO:0000313" key="2">
    <source>
        <dbReference type="EMBL" id="GLB33746.1"/>
    </source>
</evidence>
<dbReference type="AlphaFoldDB" id="A0A9P3UJU5"/>
<reference evidence="2" key="1">
    <citation type="submission" date="2022-07" db="EMBL/GenBank/DDBJ databases">
        <title>The genome of Lyophyllum shimeji provides insight into the initial evolution of ectomycorrhizal fungal genome.</title>
        <authorList>
            <person name="Kobayashi Y."/>
            <person name="Shibata T."/>
            <person name="Hirakawa H."/>
            <person name="Shigenobu S."/>
            <person name="Nishiyama T."/>
            <person name="Yamada A."/>
            <person name="Hasebe M."/>
            <person name="Kawaguchi M."/>
        </authorList>
    </citation>
    <scope>NUCLEOTIDE SEQUENCE</scope>
    <source>
        <strain evidence="2">AT787</strain>
    </source>
</reference>